<keyword evidence="4 6" id="KW-0805">Transcription regulation</keyword>
<feature type="domain" description="NusB/RsmB/TIM44" evidence="7">
    <location>
        <begin position="9"/>
        <end position="151"/>
    </location>
</feature>
<dbReference type="PANTHER" id="PTHR11078">
    <property type="entry name" value="N UTILIZATION SUBSTANCE PROTEIN B-RELATED"/>
    <property type="match status" value="1"/>
</dbReference>
<keyword evidence="9" id="KW-1185">Reference proteome</keyword>
<dbReference type="SUPFAM" id="SSF48013">
    <property type="entry name" value="NusB-like"/>
    <property type="match status" value="1"/>
</dbReference>
<dbReference type="InterPro" id="IPR011605">
    <property type="entry name" value="NusB_fam"/>
</dbReference>
<gene>
    <name evidence="6 8" type="primary">nusB</name>
    <name evidence="8" type="ORF">DESUT3_18370</name>
</gene>
<protein>
    <recommendedName>
        <fullName evidence="6">Transcription antitermination protein NusB</fullName>
    </recommendedName>
    <alternativeName>
        <fullName evidence="6">Antitermination factor NusB</fullName>
    </alternativeName>
</protein>
<proteinExistence type="inferred from homology"/>
<evidence type="ECO:0000256" key="2">
    <source>
        <dbReference type="ARBA" id="ARBA00022814"/>
    </source>
</evidence>
<reference evidence="8 9" key="1">
    <citation type="journal article" date="2016" name="C (Basel)">
        <title>Selective Growth of and Electricity Production by Marine Exoelectrogenic Bacteria in Self-Aggregated Hydrogel of Microbially Reduced Graphene Oxide.</title>
        <authorList>
            <person name="Yoshida N."/>
            <person name="Goto Y."/>
            <person name="Miyata Y."/>
        </authorList>
    </citation>
    <scope>NUCLEOTIDE SEQUENCE [LARGE SCALE GENOMIC DNA]</scope>
    <source>
        <strain evidence="8 9">NIT-T3</strain>
    </source>
</reference>
<evidence type="ECO:0000256" key="5">
    <source>
        <dbReference type="ARBA" id="ARBA00023163"/>
    </source>
</evidence>
<keyword evidence="3 6" id="KW-0694">RNA-binding</keyword>
<dbReference type="EMBL" id="AP024355">
    <property type="protein sequence ID" value="BCR04768.1"/>
    <property type="molecule type" value="Genomic_DNA"/>
</dbReference>
<sequence length="158" mass="18135">MGKGVRRSGREYALKMIYSLQVQDSEEKVRNLLGEFWTNFRFNDDVLGEAKDEVQEPVPAEVRRFAEDLVLGVSANLEKIDTIIEEFSTNWALERMARVDLSLLRLTTYELLYRPDVPSNAAINEAIELGKQYGTKETPAFINGILDKISRVHRQKTQ</sequence>
<dbReference type="InterPro" id="IPR035926">
    <property type="entry name" value="NusB-like_sf"/>
</dbReference>
<keyword evidence="5 6" id="KW-0804">Transcription</keyword>
<evidence type="ECO:0000313" key="9">
    <source>
        <dbReference type="Proteomes" id="UP001319827"/>
    </source>
</evidence>
<dbReference type="Proteomes" id="UP001319827">
    <property type="component" value="Chromosome"/>
</dbReference>
<keyword evidence="2 6" id="KW-0889">Transcription antitermination</keyword>
<comment type="similarity">
    <text evidence="1 6">Belongs to the NusB family.</text>
</comment>
<dbReference type="RefSeq" id="WP_221252219.1">
    <property type="nucleotide sequence ID" value="NZ_AP024355.1"/>
</dbReference>
<evidence type="ECO:0000259" key="7">
    <source>
        <dbReference type="Pfam" id="PF01029"/>
    </source>
</evidence>
<dbReference type="PANTHER" id="PTHR11078:SF3">
    <property type="entry name" value="ANTITERMINATION NUSB DOMAIN-CONTAINING PROTEIN"/>
    <property type="match status" value="1"/>
</dbReference>
<dbReference type="InterPro" id="IPR006027">
    <property type="entry name" value="NusB_RsmB_TIM44"/>
</dbReference>
<evidence type="ECO:0000256" key="4">
    <source>
        <dbReference type="ARBA" id="ARBA00023015"/>
    </source>
</evidence>
<dbReference type="Gene3D" id="1.10.940.10">
    <property type="entry name" value="NusB-like"/>
    <property type="match status" value="1"/>
</dbReference>
<accession>A0ABN6DXB9</accession>
<dbReference type="NCBIfam" id="TIGR01951">
    <property type="entry name" value="nusB"/>
    <property type="match status" value="1"/>
</dbReference>
<evidence type="ECO:0000256" key="1">
    <source>
        <dbReference type="ARBA" id="ARBA00005952"/>
    </source>
</evidence>
<evidence type="ECO:0000313" key="8">
    <source>
        <dbReference type="EMBL" id="BCR04768.1"/>
    </source>
</evidence>
<comment type="function">
    <text evidence="6">Involved in transcription antitermination. Required for transcription of ribosomal RNA (rRNA) genes. Binds specifically to the boxA antiterminator sequence of the ribosomal RNA (rrn) operons.</text>
</comment>
<evidence type="ECO:0000256" key="6">
    <source>
        <dbReference type="HAMAP-Rule" id="MF_00073"/>
    </source>
</evidence>
<reference evidence="8 9" key="2">
    <citation type="journal article" date="2021" name="Int. J. Syst. Evol. Microbiol.">
        <title>Isolation and Polyphasic Characterization of Desulfuromonas versatilis sp. Nov., an Electrogenic Bacteria Capable of Versatile Metabolism Isolated from a Graphene Oxide-Reducing Enrichment Culture.</title>
        <authorList>
            <person name="Xie L."/>
            <person name="Yoshida N."/>
            <person name="Ishii S."/>
            <person name="Meng L."/>
        </authorList>
    </citation>
    <scope>NUCLEOTIDE SEQUENCE [LARGE SCALE GENOMIC DNA]</scope>
    <source>
        <strain evidence="8 9">NIT-T3</strain>
    </source>
</reference>
<dbReference type="HAMAP" id="MF_00073">
    <property type="entry name" value="NusB"/>
    <property type="match status" value="1"/>
</dbReference>
<dbReference type="Pfam" id="PF01029">
    <property type="entry name" value="NusB"/>
    <property type="match status" value="1"/>
</dbReference>
<name>A0ABN6DXB9_9BACT</name>
<evidence type="ECO:0000256" key="3">
    <source>
        <dbReference type="ARBA" id="ARBA00022884"/>
    </source>
</evidence>
<organism evidence="8 9">
    <name type="scientific">Desulfuromonas versatilis</name>
    <dbReference type="NCBI Taxonomy" id="2802975"/>
    <lineage>
        <taxon>Bacteria</taxon>
        <taxon>Pseudomonadati</taxon>
        <taxon>Thermodesulfobacteriota</taxon>
        <taxon>Desulfuromonadia</taxon>
        <taxon>Desulfuromonadales</taxon>
        <taxon>Desulfuromonadaceae</taxon>
        <taxon>Desulfuromonas</taxon>
    </lineage>
</organism>